<keyword evidence="10 15" id="KW-0234">DNA repair</keyword>
<dbReference type="Proteomes" id="UP000234342">
    <property type="component" value="Unassembled WGS sequence"/>
</dbReference>
<dbReference type="CDD" id="cd08966">
    <property type="entry name" value="EcFpg-like_N"/>
    <property type="match status" value="1"/>
</dbReference>
<sequence length="314" mass="33857">MPELPEVESVRLGVHEWTAGATITGAEVIDPRILGTTSQRRIDASAADGFVAAVTGRRIIGAERRGKFMWLTLGETPALDQLGGHEAPDLSLLIHLGMSGQLRVHQPSDEIHRHTRAILRLQRGGAQSGPAHEPYELRFIDQRIFGHLGVQPLVHASGRLVPASANHIAADPLEAAFEPGLTITALAKKRTALKSALLDQTLLSGIGNIYADEALFRAGIHPLAIPARTRQSRLAAVLESATRVMSDALQAGGTSFDALYVNVNGESGYFDRALLAYGRGGQECVRCGTEIEKMTIGGRTSHFCPNCQKPPRYR</sequence>
<dbReference type="GO" id="GO:0006979">
    <property type="term" value="P:response to oxidative stress"/>
    <property type="evidence" value="ECO:0007669"/>
    <property type="project" value="UniProtKB-ARBA"/>
</dbReference>
<evidence type="ECO:0000313" key="19">
    <source>
        <dbReference type="Proteomes" id="UP000234342"/>
    </source>
</evidence>
<dbReference type="PROSITE" id="PS51068">
    <property type="entry name" value="FPG_CAT"/>
    <property type="match status" value="1"/>
</dbReference>
<dbReference type="InterPro" id="IPR015887">
    <property type="entry name" value="DNA_glyclase_Znf_dom_DNA_BS"/>
</dbReference>
<dbReference type="InterPro" id="IPR035937">
    <property type="entry name" value="FPG_N"/>
</dbReference>
<dbReference type="GO" id="GO:0140078">
    <property type="term" value="F:class I DNA-(apurinic or apyrimidinic site) endonuclease activity"/>
    <property type="evidence" value="ECO:0007669"/>
    <property type="project" value="UniProtKB-EC"/>
</dbReference>
<dbReference type="Gene3D" id="3.20.190.10">
    <property type="entry name" value="MutM-like, N-terminal"/>
    <property type="match status" value="1"/>
</dbReference>
<dbReference type="InterPro" id="IPR020629">
    <property type="entry name" value="FPG_Glyclase"/>
</dbReference>
<dbReference type="Pfam" id="PF06827">
    <property type="entry name" value="zf-FPG_IleRS"/>
    <property type="match status" value="1"/>
</dbReference>
<dbReference type="EMBL" id="FXZE01000002">
    <property type="protein sequence ID" value="SMX71831.1"/>
    <property type="molecule type" value="Genomic_DNA"/>
</dbReference>
<dbReference type="Pfam" id="PF06831">
    <property type="entry name" value="H2TH"/>
    <property type="match status" value="1"/>
</dbReference>
<feature type="domain" description="FPG-type" evidence="16">
    <location>
        <begin position="275"/>
        <end position="309"/>
    </location>
</feature>
<evidence type="ECO:0000256" key="12">
    <source>
        <dbReference type="ARBA" id="ARBA00023268"/>
    </source>
</evidence>
<name>A0A2H1I9D9_9MICO</name>
<comment type="cofactor">
    <cofactor evidence="15">
        <name>Zn(2+)</name>
        <dbReference type="ChEBI" id="CHEBI:29105"/>
    </cofactor>
    <text evidence="15">Binds 1 zinc ion per subunit.</text>
</comment>
<dbReference type="InterPro" id="IPR010979">
    <property type="entry name" value="Ribosomal_uS13-like_H2TH"/>
</dbReference>
<keyword evidence="9 15" id="KW-0238">DNA-binding</keyword>
<comment type="similarity">
    <text evidence="2 15">Belongs to the FPG family.</text>
</comment>
<dbReference type="PROSITE" id="PS51066">
    <property type="entry name" value="ZF_FPG_2"/>
    <property type="match status" value="1"/>
</dbReference>
<dbReference type="Gene3D" id="1.10.8.50">
    <property type="match status" value="1"/>
</dbReference>
<dbReference type="GO" id="GO:0003690">
    <property type="term" value="F:double-stranded DNA binding"/>
    <property type="evidence" value="ECO:0007669"/>
    <property type="project" value="UniProtKB-ARBA"/>
</dbReference>
<feature type="active site" description="Proton donor" evidence="15">
    <location>
        <position position="3"/>
    </location>
</feature>
<evidence type="ECO:0000256" key="10">
    <source>
        <dbReference type="ARBA" id="ARBA00023204"/>
    </source>
</evidence>
<comment type="function">
    <text evidence="15">Involved in base excision repair of DNA damaged by oxidation or by mutagenic agents. Acts as DNA glycosylase that recognizes and removes damaged bases. Has a preference for oxidized purines, such as 7,8-dihydro-8-oxoguanine (8-oxoG). Has AP (apurinic/apyrimidinic) lyase activity and introduces nicks in the DNA strand. Cleaves the DNA backbone by beta-delta elimination to generate a single-strand break at the site of the removed base with both 3'- and 5'-phosphates.</text>
</comment>
<dbReference type="GO" id="GO:0003684">
    <property type="term" value="F:damaged DNA binding"/>
    <property type="evidence" value="ECO:0007669"/>
    <property type="project" value="InterPro"/>
</dbReference>
<dbReference type="GO" id="GO:0034039">
    <property type="term" value="F:8-oxo-7,8-dihydroguanine DNA N-glycosylase activity"/>
    <property type="evidence" value="ECO:0007669"/>
    <property type="project" value="TreeGrafter"/>
</dbReference>
<evidence type="ECO:0000256" key="5">
    <source>
        <dbReference type="ARBA" id="ARBA00022763"/>
    </source>
</evidence>
<proteinExistence type="inferred from homology"/>
<dbReference type="HAMAP" id="MF_00103">
    <property type="entry name" value="Fapy_DNA_glycosyl"/>
    <property type="match status" value="1"/>
</dbReference>
<evidence type="ECO:0000256" key="2">
    <source>
        <dbReference type="ARBA" id="ARBA00009409"/>
    </source>
</evidence>
<comment type="subunit">
    <text evidence="3 15">Monomer.</text>
</comment>
<keyword evidence="7 15" id="KW-0378">Hydrolase</keyword>
<evidence type="ECO:0000256" key="13">
    <source>
        <dbReference type="ARBA" id="ARBA00023295"/>
    </source>
</evidence>
<dbReference type="EC" id="3.2.2.23" evidence="15"/>
<dbReference type="Pfam" id="PF01149">
    <property type="entry name" value="Fapy_DNA_glyco"/>
    <property type="match status" value="1"/>
</dbReference>
<evidence type="ECO:0000256" key="7">
    <source>
        <dbReference type="ARBA" id="ARBA00022801"/>
    </source>
</evidence>
<evidence type="ECO:0000256" key="1">
    <source>
        <dbReference type="ARBA" id="ARBA00001668"/>
    </source>
</evidence>
<dbReference type="InterPro" id="IPR000214">
    <property type="entry name" value="Znf_DNA_glyclase/AP_lyase"/>
</dbReference>
<organism evidence="18 19">
    <name type="scientific">Brevibacterium antiquum</name>
    <dbReference type="NCBI Taxonomy" id="234835"/>
    <lineage>
        <taxon>Bacteria</taxon>
        <taxon>Bacillati</taxon>
        <taxon>Actinomycetota</taxon>
        <taxon>Actinomycetes</taxon>
        <taxon>Micrococcales</taxon>
        <taxon>Brevibacteriaceae</taxon>
        <taxon>Brevibacterium</taxon>
    </lineage>
</organism>
<keyword evidence="12 15" id="KW-0511">Multifunctional enzyme</keyword>
<evidence type="ECO:0000256" key="4">
    <source>
        <dbReference type="ARBA" id="ARBA00022723"/>
    </source>
</evidence>
<dbReference type="PANTHER" id="PTHR22993:SF9">
    <property type="entry name" value="FORMAMIDOPYRIMIDINE-DNA GLYCOSYLASE"/>
    <property type="match status" value="1"/>
</dbReference>
<keyword evidence="11 15" id="KW-0456">Lyase</keyword>
<feature type="active site" description="Proton donor; for delta-elimination activity" evidence="15">
    <location>
        <position position="299"/>
    </location>
</feature>
<keyword evidence="8 15" id="KW-0862">Zinc</keyword>
<dbReference type="InterPro" id="IPR012319">
    <property type="entry name" value="FPG_cat"/>
</dbReference>
<dbReference type="NCBIfam" id="NF002211">
    <property type="entry name" value="PRK01103.1"/>
    <property type="match status" value="1"/>
</dbReference>
<comment type="catalytic activity">
    <reaction evidence="1 15">
        <text>Hydrolysis of DNA containing ring-opened 7-methylguanine residues, releasing 2,6-diamino-4-hydroxy-5-(N-methyl)formamidopyrimidine.</text>
        <dbReference type="EC" id="3.2.2.23"/>
    </reaction>
</comment>
<dbReference type="AlphaFoldDB" id="A0A2H1I9D9"/>
<dbReference type="SUPFAM" id="SSF57716">
    <property type="entry name" value="Glucocorticoid receptor-like (DNA-binding domain)"/>
    <property type="match status" value="1"/>
</dbReference>
<evidence type="ECO:0000256" key="6">
    <source>
        <dbReference type="ARBA" id="ARBA00022771"/>
    </source>
</evidence>
<feature type="binding site" evidence="15">
    <location>
        <position position="114"/>
    </location>
    <ligand>
        <name>DNA</name>
        <dbReference type="ChEBI" id="CHEBI:16991"/>
    </ligand>
</feature>
<evidence type="ECO:0000256" key="14">
    <source>
        <dbReference type="ARBA" id="ARBA00044632"/>
    </source>
</evidence>
<evidence type="ECO:0000256" key="3">
    <source>
        <dbReference type="ARBA" id="ARBA00011245"/>
    </source>
</evidence>
<accession>A0A2H1I9D9</accession>
<evidence type="ECO:0000313" key="18">
    <source>
        <dbReference type="EMBL" id="SMX71831.1"/>
    </source>
</evidence>
<feature type="binding site" evidence="15">
    <location>
        <position position="189"/>
    </location>
    <ligand>
        <name>DNA</name>
        <dbReference type="ChEBI" id="CHEBI:16991"/>
    </ligand>
</feature>
<dbReference type="GO" id="GO:0008270">
    <property type="term" value="F:zinc ion binding"/>
    <property type="evidence" value="ECO:0007669"/>
    <property type="project" value="UniProtKB-UniRule"/>
</dbReference>
<feature type="domain" description="Formamidopyrimidine-DNA glycosylase catalytic" evidence="17">
    <location>
        <begin position="2"/>
        <end position="146"/>
    </location>
</feature>
<evidence type="ECO:0000256" key="9">
    <source>
        <dbReference type="ARBA" id="ARBA00023125"/>
    </source>
</evidence>
<keyword evidence="13 15" id="KW-0326">Glycosidase</keyword>
<dbReference type="SMART" id="SM01232">
    <property type="entry name" value="H2TH"/>
    <property type="match status" value="1"/>
</dbReference>
<keyword evidence="6 15" id="KW-0863">Zinc-finger</keyword>
<feature type="active site" description="Proton donor; for beta-elimination activity" evidence="15">
    <location>
        <position position="67"/>
    </location>
</feature>
<reference evidence="19" key="1">
    <citation type="submission" date="2017-03" db="EMBL/GenBank/DDBJ databases">
        <authorList>
            <person name="Monnet C."/>
        </authorList>
    </citation>
    <scope>NUCLEOTIDE SEQUENCE [LARGE SCALE GENOMIC DNA]</scope>
    <source>
        <strain evidence="19">P10</strain>
    </source>
</reference>
<comment type="catalytic activity">
    <reaction evidence="14 15">
        <text>2'-deoxyribonucleotide-(2'-deoxyribose 5'-phosphate)-2'-deoxyribonucleotide-DNA = a 3'-end 2'-deoxyribonucleotide-(2,3-dehydro-2,3-deoxyribose 5'-phosphate)-DNA + a 5'-end 5'-phospho-2'-deoxyribonucleoside-DNA + H(+)</text>
        <dbReference type="Rhea" id="RHEA:66592"/>
        <dbReference type="Rhea" id="RHEA-COMP:13180"/>
        <dbReference type="Rhea" id="RHEA-COMP:16897"/>
        <dbReference type="Rhea" id="RHEA-COMP:17067"/>
        <dbReference type="ChEBI" id="CHEBI:15378"/>
        <dbReference type="ChEBI" id="CHEBI:136412"/>
        <dbReference type="ChEBI" id="CHEBI:157695"/>
        <dbReference type="ChEBI" id="CHEBI:167181"/>
        <dbReference type="EC" id="4.2.99.18"/>
    </reaction>
</comment>
<dbReference type="RefSeq" id="WP_101641858.1">
    <property type="nucleotide sequence ID" value="NZ_FXZE01000002.1"/>
</dbReference>
<dbReference type="PROSITE" id="PS01242">
    <property type="entry name" value="ZF_FPG_1"/>
    <property type="match status" value="1"/>
</dbReference>
<keyword evidence="19" id="KW-1185">Reference proteome</keyword>
<dbReference type="SUPFAM" id="SSF81624">
    <property type="entry name" value="N-terminal domain of MutM-like DNA repair proteins"/>
    <property type="match status" value="1"/>
</dbReference>
<keyword evidence="5 15" id="KW-0227">DNA damage</keyword>
<dbReference type="NCBIfam" id="TIGR00577">
    <property type="entry name" value="fpg"/>
    <property type="match status" value="1"/>
</dbReference>
<gene>
    <name evidence="15" type="primary">mutM</name>
    <name evidence="15" type="synonym">fpg</name>
    <name evidence="18" type="ORF">BANT10_00730</name>
</gene>
<feature type="binding site" evidence="15">
    <location>
        <position position="143"/>
    </location>
    <ligand>
        <name>DNA</name>
        <dbReference type="ChEBI" id="CHEBI:16991"/>
    </ligand>
</feature>
<dbReference type="GO" id="GO:0006284">
    <property type="term" value="P:base-excision repair"/>
    <property type="evidence" value="ECO:0007669"/>
    <property type="project" value="InterPro"/>
</dbReference>
<feature type="active site" description="Schiff-base intermediate with DNA" evidence="15">
    <location>
        <position position="2"/>
    </location>
</feature>
<evidence type="ECO:0000256" key="11">
    <source>
        <dbReference type="ARBA" id="ARBA00023239"/>
    </source>
</evidence>
<dbReference type="SUPFAM" id="SSF46946">
    <property type="entry name" value="S13-like H2TH domain"/>
    <property type="match status" value="1"/>
</dbReference>
<dbReference type="FunFam" id="1.10.8.50:FF:000003">
    <property type="entry name" value="Formamidopyrimidine-DNA glycosylase"/>
    <property type="match status" value="1"/>
</dbReference>
<evidence type="ECO:0000256" key="15">
    <source>
        <dbReference type="HAMAP-Rule" id="MF_00103"/>
    </source>
</evidence>
<protein>
    <recommendedName>
        <fullName evidence="15">Formamidopyrimidine-DNA glycosylase</fullName>
        <shortName evidence="15">Fapy-DNA glycosylase</shortName>
        <ecNumber evidence="15">3.2.2.23</ecNumber>
    </recommendedName>
    <alternativeName>
        <fullName evidence="15">DNA-(apurinic or apyrimidinic site) lyase MutM</fullName>
        <shortName evidence="15">AP lyase MutM</shortName>
        <ecNumber evidence="15">4.2.99.18</ecNumber>
    </alternativeName>
</protein>
<evidence type="ECO:0000259" key="17">
    <source>
        <dbReference type="PROSITE" id="PS51068"/>
    </source>
</evidence>
<dbReference type="InterPro" id="IPR015886">
    <property type="entry name" value="H2TH_FPG"/>
</dbReference>
<dbReference type="EC" id="4.2.99.18" evidence="15"/>
<dbReference type="PANTHER" id="PTHR22993">
    <property type="entry name" value="FORMAMIDOPYRIMIDINE-DNA GLYCOSYLASE"/>
    <property type="match status" value="1"/>
</dbReference>
<keyword evidence="4 15" id="KW-0479">Metal-binding</keyword>
<dbReference type="InterPro" id="IPR010663">
    <property type="entry name" value="Znf_FPG/IleRS"/>
</dbReference>
<evidence type="ECO:0000259" key="16">
    <source>
        <dbReference type="PROSITE" id="PS51066"/>
    </source>
</evidence>
<evidence type="ECO:0000256" key="8">
    <source>
        <dbReference type="ARBA" id="ARBA00022833"/>
    </source>
</evidence>
<dbReference type="SMART" id="SM00898">
    <property type="entry name" value="Fapy_DNA_glyco"/>
    <property type="match status" value="1"/>
</dbReference>